<dbReference type="InterPro" id="IPR019442">
    <property type="entry name" value="THADA/TRM732_DUF2428"/>
</dbReference>
<dbReference type="GO" id="GO:0030488">
    <property type="term" value="P:tRNA methylation"/>
    <property type="evidence" value="ECO:0007669"/>
    <property type="project" value="TreeGrafter"/>
</dbReference>
<name>A0A1B6HQQ3_9HEMI</name>
<dbReference type="Pfam" id="PF25151">
    <property type="entry name" value="TPR_Trm732_C"/>
    <property type="match status" value="1"/>
</dbReference>
<accession>A0A1B6HQQ3</accession>
<dbReference type="PANTHER" id="PTHR14387:SF7">
    <property type="entry name" value="THYROID ADENOMA-ASSOCIATED PROTEIN"/>
    <property type="match status" value="1"/>
</dbReference>
<evidence type="ECO:0000259" key="5">
    <source>
        <dbReference type="Pfam" id="PF25151"/>
    </source>
</evidence>
<evidence type="ECO:0000259" key="4">
    <source>
        <dbReference type="Pfam" id="PF10350"/>
    </source>
</evidence>
<reference evidence="6" key="1">
    <citation type="submission" date="2015-11" db="EMBL/GenBank/DDBJ databases">
        <title>De novo transcriptome assembly of four potential Pierce s Disease insect vectors from Arizona vineyards.</title>
        <authorList>
            <person name="Tassone E.E."/>
        </authorList>
    </citation>
    <scope>NUCLEOTIDE SEQUENCE</scope>
</reference>
<keyword evidence="2" id="KW-0819">tRNA processing</keyword>
<feature type="domain" description="DUF2428" evidence="4">
    <location>
        <begin position="1"/>
        <end position="195"/>
    </location>
</feature>
<feature type="non-terminal residue" evidence="6">
    <location>
        <position position="795"/>
    </location>
</feature>
<gene>
    <name evidence="6" type="ORF">g.14841</name>
</gene>
<evidence type="ECO:0000256" key="3">
    <source>
        <dbReference type="ARBA" id="ARBA00035698"/>
    </source>
</evidence>
<feature type="domain" description="tRNA (32-2'-O)-methyltransferase regulator THADA-like C-terminal TPR repeats region" evidence="5">
    <location>
        <begin position="198"/>
        <end position="349"/>
    </location>
</feature>
<dbReference type="SUPFAM" id="SSF48371">
    <property type="entry name" value="ARM repeat"/>
    <property type="match status" value="1"/>
</dbReference>
<proteinExistence type="inferred from homology"/>
<dbReference type="InterPro" id="IPR051954">
    <property type="entry name" value="tRNA_methyltransferase_THADA"/>
</dbReference>
<dbReference type="AlphaFoldDB" id="A0A1B6HQQ3"/>
<dbReference type="EMBL" id="GECU01030696">
    <property type="protein sequence ID" value="JAS77010.1"/>
    <property type="molecule type" value="Transcribed_RNA"/>
</dbReference>
<dbReference type="InterPro" id="IPR011989">
    <property type="entry name" value="ARM-like"/>
</dbReference>
<evidence type="ECO:0000313" key="6">
    <source>
        <dbReference type="EMBL" id="JAS77010.1"/>
    </source>
</evidence>
<organism evidence="6">
    <name type="scientific">Homalodisca liturata</name>
    <dbReference type="NCBI Taxonomy" id="320908"/>
    <lineage>
        <taxon>Eukaryota</taxon>
        <taxon>Metazoa</taxon>
        <taxon>Ecdysozoa</taxon>
        <taxon>Arthropoda</taxon>
        <taxon>Hexapoda</taxon>
        <taxon>Insecta</taxon>
        <taxon>Pterygota</taxon>
        <taxon>Neoptera</taxon>
        <taxon>Paraneoptera</taxon>
        <taxon>Hemiptera</taxon>
        <taxon>Auchenorrhyncha</taxon>
        <taxon>Membracoidea</taxon>
        <taxon>Cicadellidae</taxon>
        <taxon>Cicadellinae</taxon>
        <taxon>Proconiini</taxon>
        <taxon>Homalodisca</taxon>
    </lineage>
</organism>
<dbReference type="Pfam" id="PF10350">
    <property type="entry name" value="DUF2428"/>
    <property type="match status" value="1"/>
</dbReference>
<evidence type="ECO:0000256" key="2">
    <source>
        <dbReference type="ARBA" id="ARBA00022694"/>
    </source>
</evidence>
<dbReference type="PANTHER" id="PTHR14387">
    <property type="entry name" value="THADA/DEATH RECEPTOR INTERACTING PROTEIN"/>
    <property type="match status" value="1"/>
</dbReference>
<evidence type="ECO:0000256" key="1">
    <source>
        <dbReference type="ARBA" id="ARBA00010409"/>
    </source>
</evidence>
<dbReference type="GO" id="GO:0005829">
    <property type="term" value="C:cytosol"/>
    <property type="evidence" value="ECO:0007669"/>
    <property type="project" value="TreeGrafter"/>
</dbReference>
<comment type="similarity">
    <text evidence="1">Belongs to the THADA family.</text>
</comment>
<dbReference type="InterPro" id="IPR056842">
    <property type="entry name" value="THADA-like_TPR_C"/>
</dbReference>
<sequence length="795" mass="89623">MVLLCSWRTVKEVSLLLGFLAEEASITGTSEDDGLLSGEDLLKIGDHLTNLLAETKHRGAFEQAYIGFCKLVSRLWKLPAGMLRSLPLQWLEETMQEISKNNENLCATRRSAGLPFMIQALICTQLEVEGASSIESWMSQLLDLAESATASPTTHTHALNILRALFRNTQLGEAVGVFVERAIIVTITAFSASSWMERNSATLLLSALMTRVFGVPRSKSQDHLSWKNKMTGRIFFQRYPKLFGFFQQELRKACSKCDSLHPSLYPVLLVLGRLYPSSLEGTDSNVQLTQYIPDILVCSGSKIFKTRSLAASAMVPLMSWTYFDMLTNKVVEHSLTANYRHGLLLQIAYFLKHSDPKVDQQMFKTNTTKWIIRLVDVFALKLSFLELEAVFDVFNIFSEKCCEHLTKEICEHIITVTKACLNAAGKINLVSCCLLRPRMYELLLKLAMVSDGSHLDSLLCEMLRDKMYEVRHTAFDFLCSLHSDSNCCQRFSEIFTNLPVFARDHCKSIVFQSVCCESNVLEIFMEITSDLATRTHFYHSEDKIKILKALKIWDIALKQFSEINNVHTESGKISFLVSMCKDSHEEIALNAVNCLSKFLCLEGLPQDEDLGAICELLEELLNNPDSSDDQNEAVYCLLAKHLEALQKAADPVVRVKVYKNYIILSSWRQWTSAVDRVMCCEAEVQVIAVLLTALKLGQFNQQEQLTEVGRVFDKSEVNCDYEEYTLSKLCCEKLSELCIKHEGLLAKPLMPSLRQWLEAETGLAGDSLSEMIALARISALQIDTATAQSCQFLSQ</sequence>
<dbReference type="Gene3D" id="1.25.10.10">
    <property type="entry name" value="Leucine-rich Repeat Variant"/>
    <property type="match status" value="1"/>
</dbReference>
<protein>
    <recommendedName>
        <fullName evidence="3">tRNA (32-2'-O)-methyltransferase regulator THADA</fullName>
    </recommendedName>
</protein>
<dbReference type="InterPro" id="IPR016024">
    <property type="entry name" value="ARM-type_fold"/>
</dbReference>